<comment type="caution">
    <text evidence="1">The sequence shown here is derived from an EMBL/GenBank/DDBJ whole genome shotgun (WGS) entry which is preliminary data.</text>
</comment>
<dbReference type="Proteomes" id="UP001168821">
    <property type="component" value="Unassembled WGS sequence"/>
</dbReference>
<organism evidence="1 2">
    <name type="scientific">Zophobas morio</name>
    <dbReference type="NCBI Taxonomy" id="2755281"/>
    <lineage>
        <taxon>Eukaryota</taxon>
        <taxon>Metazoa</taxon>
        <taxon>Ecdysozoa</taxon>
        <taxon>Arthropoda</taxon>
        <taxon>Hexapoda</taxon>
        <taxon>Insecta</taxon>
        <taxon>Pterygota</taxon>
        <taxon>Neoptera</taxon>
        <taxon>Endopterygota</taxon>
        <taxon>Coleoptera</taxon>
        <taxon>Polyphaga</taxon>
        <taxon>Cucujiformia</taxon>
        <taxon>Tenebrionidae</taxon>
        <taxon>Zophobas</taxon>
    </lineage>
</organism>
<reference evidence="1" key="1">
    <citation type="journal article" date="2023" name="G3 (Bethesda)">
        <title>Whole genome assemblies of Zophobas morio and Tenebrio molitor.</title>
        <authorList>
            <person name="Kaur S."/>
            <person name="Stinson S.A."/>
            <person name="diCenzo G.C."/>
        </authorList>
    </citation>
    <scope>NUCLEOTIDE SEQUENCE</scope>
    <source>
        <strain evidence="1">QUZm001</strain>
    </source>
</reference>
<protein>
    <submittedName>
        <fullName evidence="1">Uncharacterized protein</fullName>
    </submittedName>
</protein>
<proteinExistence type="predicted"/>
<name>A0AA38I4J4_9CUCU</name>
<gene>
    <name evidence="1" type="ORF">Zmor_020754</name>
</gene>
<keyword evidence="2" id="KW-1185">Reference proteome</keyword>
<evidence type="ECO:0000313" key="2">
    <source>
        <dbReference type="Proteomes" id="UP001168821"/>
    </source>
</evidence>
<dbReference type="AlphaFoldDB" id="A0AA38I4J4"/>
<sequence length="128" mass="14577">MQVYLDSDLVGDFSILKMQFRKLRRCFQCTYLVLGETEPDATLKCCAIEVFLEHLSQLPLPGSSLANAGAARPPSSLCILESSRRPIGVVRGWRMSIFRNNINMAQNNPYVLKVIRNEVPYHEFRISD</sequence>
<accession>A0AA38I4J4</accession>
<evidence type="ECO:0000313" key="1">
    <source>
        <dbReference type="EMBL" id="KAJ3648990.1"/>
    </source>
</evidence>
<dbReference type="EMBL" id="JALNTZ010000006">
    <property type="protein sequence ID" value="KAJ3648990.1"/>
    <property type="molecule type" value="Genomic_DNA"/>
</dbReference>